<protein>
    <recommendedName>
        <fullName evidence="6">PHD-type domain-containing protein</fullName>
    </recommendedName>
</protein>
<evidence type="ECO:0000256" key="2">
    <source>
        <dbReference type="ARBA" id="ARBA00022771"/>
    </source>
</evidence>
<evidence type="ECO:0000256" key="5">
    <source>
        <dbReference type="SAM" id="MobiDB-lite"/>
    </source>
</evidence>
<feature type="region of interest" description="Disordered" evidence="5">
    <location>
        <begin position="375"/>
        <end position="396"/>
    </location>
</feature>
<dbReference type="PROSITE" id="PS01359">
    <property type="entry name" value="ZF_PHD_1"/>
    <property type="match status" value="1"/>
</dbReference>
<feature type="compositionally biased region" description="Basic and acidic residues" evidence="5">
    <location>
        <begin position="714"/>
        <end position="726"/>
    </location>
</feature>
<feature type="region of interest" description="Disordered" evidence="5">
    <location>
        <begin position="111"/>
        <end position="159"/>
    </location>
</feature>
<dbReference type="STRING" id="742152.A0A2H3J640"/>
<gene>
    <name evidence="7" type="ORF">WOLCODRAFT_134935</name>
</gene>
<keyword evidence="2 4" id="KW-0863">Zinc-finger</keyword>
<feature type="compositionally biased region" description="Polar residues" evidence="5">
    <location>
        <begin position="131"/>
        <end position="159"/>
    </location>
</feature>
<feature type="region of interest" description="Disordered" evidence="5">
    <location>
        <begin position="520"/>
        <end position="562"/>
    </location>
</feature>
<feature type="region of interest" description="Disordered" evidence="5">
    <location>
        <begin position="676"/>
        <end position="748"/>
    </location>
</feature>
<dbReference type="Pfam" id="PF00628">
    <property type="entry name" value="PHD"/>
    <property type="match status" value="1"/>
</dbReference>
<keyword evidence="1" id="KW-0479">Metal-binding</keyword>
<evidence type="ECO:0000259" key="6">
    <source>
        <dbReference type="PROSITE" id="PS50016"/>
    </source>
</evidence>
<dbReference type="OrthoDB" id="436852at2759"/>
<dbReference type="InterPro" id="IPR019786">
    <property type="entry name" value="Zinc_finger_PHD-type_CS"/>
</dbReference>
<dbReference type="InterPro" id="IPR011011">
    <property type="entry name" value="Znf_FYVE_PHD"/>
</dbReference>
<feature type="domain" description="PHD-type" evidence="6">
    <location>
        <begin position="620"/>
        <end position="672"/>
    </location>
</feature>
<feature type="region of interest" description="Disordered" evidence="5">
    <location>
        <begin position="278"/>
        <end position="300"/>
    </location>
</feature>
<evidence type="ECO:0000313" key="7">
    <source>
        <dbReference type="EMBL" id="PCH33118.1"/>
    </source>
</evidence>
<feature type="compositionally biased region" description="Polar residues" evidence="5">
    <location>
        <begin position="200"/>
        <end position="209"/>
    </location>
</feature>
<dbReference type="PROSITE" id="PS50016">
    <property type="entry name" value="ZF_PHD_2"/>
    <property type="match status" value="1"/>
</dbReference>
<dbReference type="EMBL" id="KB467831">
    <property type="protein sequence ID" value="PCH33118.1"/>
    <property type="molecule type" value="Genomic_DNA"/>
</dbReference>
<feature type="compositionally biased region" description="Polar residues" evidence="5">
    <location>
        <begin position="113"/>
        <end position="123"/>
    </location>
</feature>
<proteinExistence type="predicted"/>
<dbReference type="InterPro" id="IPR001965">
    <property type="entry name" value="Znf_PHD"/>
</dbReference>
<feature type="region of interest" description="Disordered" evidence="5">
    <location>
        <begin position="1"/>
        <end position="26"/>
    </location>
</feature>
<dbReference type="Proteomes" id="UP000218811">
    <property type="component" value="Unassembled WGS sequence"/>
</dbReference>
<feature type="compositionally biased region" description="Basic and acidic residues" evidence="5">
    <location>
        <begin position="543"/>
        <end position="552"/>
    </location>
</feature>
<dbReference type="AlphaFoldDB" id="A0A2H3J640"/>
<dbReference type="SMART" id="SM00249">
    <property type="entry name" value="PHD"/>
    <property type="match status" value="1"/>
</dbReference>
<keyword evidence="3" id="KW-0862">Zinc</keyword>
<dbReference type="CDD" id="cd15522">
    <property type="entry name" value="PHD_TAF3"/>
    <property type="match status" value="1"/>
</dbReference>
<feature type="region of interest" description="Disordered" evidence="5">
    <location>
        <begin position="180"/>
        <end position="216"/>
    </location>
</feature>
<evidence type="ECO:0000313" key="8">
    <source>
        <dbReference type="Proteomes" id="UP000218811"/>
    </source>
</evidence>
<feature type="compositionally biased region" description="Polar residues" evidence="5">
    <location>
        <begin position="735"/>
        <end position="748"/>
    </location>
</feature>
<feature type="region of interest" description="Disordered" evidence="5">
    <location>
        <begin position="333"/>
        <end position="357"/>
    </location>
</feature>
<reference evidence="7 8" key="1">
    <citation type="journal article" date="2012" name="Science">
        <title>The Paleozoic origin of enzymatic lignin decomposition reconstructed from 31 fungal genomes.</title>
        <authorList>
            <person name="Floudas D."/>
            <person name="Binder M."/>
            <person name="Riley R."/>
            <person name="Barry K."/>
            <person name="Blanchette R.A."/>
            <person name="Henrissat B."/>
            <person name="Martinez A.T."/>
            <person name="Otillar R."/>
            <person name="Spatafora J.W."/>
            <person name="Yadav J.S."/>
            <person name="Aerts A."/>
            <person name="Benoit I."/>
            <person name="Boyd A."/>
            <person name="Carlson A."/>
            <person name="Copeland A."/>
            <person name="Coutinho P.M."/>
            <person name="de Vries R.P."/>
            <person name="Ferreira P."/>
            <person name="Findley K."/>
            <person name="Foster B."/>
            <person name="Gaskell J."/>
            <person name="Glotzer D."/>
            <person name="Gorecki P."/>
            <person name="Heitman J."/>
            <person name="Hesse C."/>
            <person name="Hori C."/>
            <person name="Igarashi K."/>
            <person name="Jurgens J.A."/>
            <person name="Kallen N."/>
            <person name="Kersten P."/>
            <person name="Kohler A."/>
            <person name="Kuees U."/>
            <person name="Kumar T.K.A."/>
            <person name="Kuo A."/>
            <person name="LaButti K."/>
            <person name="Larrondo L.F."/>
            <person name="Lindquist E."/>
            <person name="Ling A."/>
            <person name="Lombard V."/>
            <person name="Lucas S."/>
            <person name="Lundell T."/>
            <person name="Martin R."/>
            <person name="McLaughlin D.J."/>
            <person name="Morgenstern I."/>
            <person name="Morin E."/>
            <person name="Murat C."/>
            <person name="Nagy L.G."/>
            <person name="Nolan M."/>
            <person name="Ohm R.A."/>
            <person name="Patyshakuliyeva A."/>
            <person name="Rokas A."/>
            <person name="Ruiz-Duenas F.J."/>
            <person name="Sabat G."/>
            <person name="Salamov A."/>
            <person name="Samejima M."/>
            <person name="Schmutz J."/>
            <person name="Slot J.C."/>
            <person name="St John F."/>
            <person name="Stenlid J."/>
            <person name="Sun H."/>
            <person name="Sun S."/>
            <person name="Syed K."/>
            <person name="Tsang A."/>
            <person name="Wiebenga A."/>
            <person name="Young D."/>
            <person name="Pisabarro A."/>
            <person name="Eastwood D.C."/>
            <person name="Martin F."/>
            <person name="Cullen D."/>
            <person name="Grigoriev I.V."/>
            <person name="Hibbett D.S."/>
        </authorList>
    </citation>
    <scope>NUCLEOTIDE SEQUENCE [LARGE SCALE GENOMIC DNA]</scope>
    <source>
        <strain evidence="7 8">MD-104</strain>
    </source>
</reference>
<feature type="compositionally biased region" description="Basic residues" evidence="5">
    <location>
        <begin position="450"/>
        <end position="468"/>
    </location>
</feature>
<feature type="compositionally biased region" description="Basic and acidic residues" evidence="5">
    <location>
        <begin position="687"/>
        <end position="698"/>
    </location>
</feature>
<dbReference type="InterPro" id="IPR013083">
    <property type="entry name" value="Znf_RING/FYVE/PHD"/>
</dbReference>
<dbReference type="SUPFAM" id="SSF57903">
    <property type="entry name" value="FYVE/PHD zinc finger"/>
    <property type="match status" value="1"/>
</dbReference>
<accession>A0A2H3J640</accession>
<dbReference type="GO" id="GO:0008270">
    <property type="term" value="F:zinc ion binding"/>
    <property type="evidence" value="ECO:0007669"/>
    <property type="project" value="UniProtKB-KW"/>
</dbReference>
<sequence>MSANLVSITDSSSVDLLQSSQQGPQRIEETGNWEQHNTMNAVNSTSARSAFPGEHPLLVPNIGGSSHLPTPLSPGNIGSYTASAVYASDSPSHQGWRHDVAPTQDLNLLETAASPTMTPNASPVRTRRSTRQQNGAISQPGPSVPQLTSRGSIPPDTSTRLQFRSNQFMASGYEALGNEPSSLLSSEARPSMSGKFAADAQSTRTQAATSHDRGSSAQIMPMDVVLPETSVVAPLPPISAPVPQLPINGEAQRIRLQIAADQAARIPEIEARRPDYLVREKRPHSPPNLAAAGSSVDGDVAPSLGITVTSSPLKGRRLQLFQETSDESFEQSLLAGGYPGYGSTPAPEPQVPTNNSKTGLSQRALQWLQQATPGVQTTPPAAEVDMEAASAPSEKDIRKRRRLAAFEWKPPRLESPKLHAVELEGKGRVLMDVPSDEVPAHFDTPESPSKRRFHRRKRRGAPSYHAKKALAEAQAQDDESKKPLWLDTVFPWSVRSQERAETERVLQEERLKWIERYLDRESDSSDENENPADSQALQPVIRFQEDEPEAPRPGRGKMVPLRTFPDAQSQDAEKRDSLLVPIDPADARAALLSKRSVRMLALRRRREMEGGLDEEDLDGEVDCMCGLGDDGRPLVQCDDCRTWYHLVCVGVKHPSELGDEDDPWYCPDCLGIIGTSEPPSEPTFVPTDDKPLPNRRNDPLFYQGSLQSPSTPWREPKTPVRGRDSSRTVSTRSTWLESSGAGPSTPVTTARDVRVYTSPLASVAQFDSPAFDPTNTPTQNRKSVQMSSGMKWTSHGLNYKTPLLPSEAWKQSAGHLNFSSGPESILTGSPRRHRDIYSWQLDDTPVNRAGPQEHSRSMTGERLWDSPISKRLSSRHDSSHDEQAVAS</sequence>
<organism evidence="7 8">
    <name type="scientific">Wolfiporia cocos (strain MD-104)</name>
    <name type="common">Brown rot fungus</name>
    <dbReference type="NCBI Taxonomy" id="742152"/>
    <lineage>
        <taxon>Eukaryota</taxon>
        <taxon>Fungi</taxon>
        <taxon>Dikarya</taxon>
        <taxon>Basidiomycota</taxon>
        <taxon>Agaricomycotina</taxon>
        <taxon>Agaricomycetes</taxon>
        <taxon>Polyporales</taxon>
        <taxon>Phaeolaceae</taxon>
        <taxon>Wolfiporia</taxon>
    </lineage>
</organism>
<keyword evidence="8" id="KW-1185">Reference proteome</keyword>
<feature type="region of interest" description="Disordered" evidence="5">
    <location>
        <begin position="436"/>
        <end position="480"/>
    </location>
</feature>
<name>A0A2H3J640_WOLCO</name>
<evidence type="ECO:0000256" key="3">
    <source>
        <dbReference type="ARBA" id="ARBA00022833"/>
    </source>
</evidence>
<dbReference type="InterPro" id="IPR019787">
    <property type="entry name" value="Znf_PHD-finger"/>
</dbReference>
<evidence type="ECO:0000256" key="1">
    <source>
        <dbReference type="ARBA" id="ARBA00022723"/>
    </source>
</evidence>
<feature type="region of interest" description="Disordered" evidence="5">
    <location>
        <begin position="842"/>
        <end position="887"/>
    </location>
</feature>
<feature type="compositionally biased region" description="Basic and acidic residues" evidence="5">
    <location>
        <begin position="874"/>
        <end position="887"/>
    </location>
</feature>
<evidence type="ECO:0000256" key="4">
    <source>
        <dbReference type="PROSITE-ProRule" id="PRU00146"/>
    </source>
</evidence>
<feature type="compositionally biased region" description="Low complexity" evidence="5">
    <location>
        <begin position="10"/>
        <end position="22"/>
    </location>
</feature>
<dbReference type="Gene3D" id="3.30.40.10">
    <property type="entry name" value="Zinc/RING finger domain, C3HC4 (zinc finger)"/>
    <property type="match status" value="1"/>
</dbReference>